<dbReference type="AlphaFoldDB" id="A0A813BYF0"/>
<protein>
    <submittedName>
        <fullName evidence="1">Uncharacterized protein</fullName>
    </submittedName>
</protein>
<organism evidence="1 2">
    <name type="scientific">Symbiodinium necroappetens</name>
    <dbReference type="NCBI Taxonomy" id="1628268"/>
    <lineage>
        <taxon>Eukaryota</taxon>
        <taxon>Sar</taxon>
        <taxon>Alveolata</taxon>
        <taxon>Dinophyceae</taxon>
        <taxon>Suessiales</taxon>
        <taxon>Symbiodiniaceae</taxon>
        <taxon>Symbiodinium</taxon>
    </lineage>
</organism>
<evidence type="ECO:0000313" key="1">
    <source>
        <dbReference type="EMBL" id="CAE7928009.1"/>
    </source>
</evidence>
<reference evidence="1" key="1">
    <citation type="submission" date="2021-02" db="EMBL/GenBank/DDBJ databases">
        <authorList>
            <person name="Dougan E. K."/>
            <person name="Rhodes N."/>
            <person name="Thang M."/>
            <person name="Chan C."/>
        </authorList>
    </citation>
    <scope>NUCLEOTIDE SEQUENCE</scope>
</reference>
<dbReference type="EMBL" id="CAJNJA010080563">
    <property type="protein sequence ID" value="CAE7928009.1"/>
    <property type="molecule type" value="Genomic_DNA"/>
</dbReference>
<dbReference type="Proteomes" id="UP000601435">
    <property type="component" value="Unassembled WGS sequence"/>
</dbReference>
<keyword evidence="2" id="KW-1185">Reference proteome</keyword>
<dbReference type="OrthoDB" id="425363at2759"/>
<feature type="non-terminal residue" evidence="1">
    <location>
        <position position="1"/>
    </location>
</feature>
<proteinExistence type="predicted"/>
<evidence type="ECO:0000313" key="2">
    <source>
        <dbReference type="Proteomes" id="UP000601435"/>
    </source>
</evidence>
<sequence length="362" mass="39448">TMVETAWKWAAKTGNLRKNEIHGEEEARLCLSDTFALLDEEGQEITISGLMEVDDDNSGFLLGNDMPSMDSSMEDIIAGKAGAASSSTDKPPESFSSSASFKITFPSLQSNSSPLQILPGYIDVLGRKVDNCLLATGTEPAKAGGPSDGSSDDDLADELFRGFEQGVTINGQQMNFHLLTTAVKGDWYDLSKHGGVRKLRRDDPAPSPYKPGVASPLRSLASIGSNPLAIHPDPAHTYAINGWGKDLAAGALLTLVHLRVIWDGSIEKSLELAYSYFREFCRATGKSTSIVRFDFKLKQFPGGLGKGHDCAVMLAWLEAYLQNLTVDAVEGYDLLAKTAMERKWVLYKYRPKLHMQAHLVSL</sequence>
<accession>A0A813BYF0</accession>
<name>A0A813BYF0_9DINO</name>
<gene>
    <name evidence="1" type="ORF">SNEC2469_LOCUS32179</name>
</gene>
<comment type="caution">
    <text evidence="1">The sequence shown here is derived from an EMBL/GenBank/DDBJ whole genome shotgun (WGS) entry which is preliminary data.</text>
</comment>